<dbReference type="EMBL" id="DXDU01000030">
    <property type="protein sequence ID" value="HIY25973.1"/>
    <property type="molecule type" value="Genomic_DNA"/>
</dbReference>
<reference evidence="2" key="1">
    <citation type="journal article" date="2021" name="PeerJ">
        <title>Extensive microbial diversity within the chicken gut microbiome revealed by metagenomics and culture.</title>
        <authorList>
            <person name="Gilroy R."/>
            <person name="Ravi A."/>
            <person name="Getino M."/>
            <person name="Pursley I."/>
            <person name="Horton D.L."/>
            <person name="Alikhan N.F."/>
            <person name="Baker D."/>
            <person name="Gharbi K."/>
            <person name="Hall N."/>
            <person name="Watson M."/>
            <person name="Adriaenssens E.M."/>
            <person name="Foster-Nyarko E."/>
            <person name="Jarju S."/>
            <person name="Secka A."/>
            <person name="Antonio M."/>
            <person name="Oren A."/>
            <person name="Chaudhuri R.R."/>
            <person name="La Ragione R."/>
            <person name="Hildebrand F."/>
            <person name="Pallen M.J."/>
        </authorList>
    </citation>
    <scope>NUCLEOTIDE SEQUENCE</scope>
    <source>
        <strain evidence="2">1282</strain>
    </source>
</reference>
<proteinExistence type="predicted"/>
<feature type="region of interest" description="Disordered" evidence="1">
    <location>
        <begin position="25"/>
        <end position="64"/>
    </location>
</feature>
<dbReference type="Proteomes" id="UP000823915">
    <property type="component" value="Unassembled WGS sequence"/>
</dbReference>
<reference evidence="2" key="2">
    <citation type="submission" date="2021-04" db="EMBL/GenBank/DDBJ databases">
        <authorList>
            <person name="Gilroy R."/>
        </authorList>
    </citation>
    <scope>NUCLEOTIDE SEQUENCE</scope>
    <source>
        <strain evidence="2">1282</strain>
    </source>
</reference>
<dbReference type="AlphaFoldDB" id="A0A9D2BZC1"/>
<sequence>MDKTITLEFPAKKLEALAHFLKKPAPRSRLPESRLYASPPPAPSHAPTSPEGDSFPAWEGEINL</sequence>
<gene>
    <name evidence="2" type="ORF">H9838_02225</name>
</gene>
<accession>A0A9D2BZC1</accession>
<evidence type="ECO:0000256" key="1">
    <source>
        <dbReference type="SAM" id="MobiDB-lite"/>
    </source>
</evidence>
<protein>
    <submittedName>
        <fullName evidence="2">Uncharacterized protein</fullName>
    </submittedName>
</protein>
<comment type="caution">
    <text evidence="2">The sequence shown here is derived from an EMBL/GenBank/DDBJ whole genome shotgun (WGS) entry which is preliminary data.</text>
</comment>
<name>A0A9D2BZC1_9FIRM</name>
<evidence type="ECO:0000313" key="3">
    <source>
        <dbReference type="Proteomes" id="UP000823915"/>
    </source>
</evidence>
<evidence type="ECO:0000313" key="2">
    <source>
        <dbReference type="EMBL" id="HIY25973.1"/>
    </source>
</evidence>
<organism evidence="2 3">
    <name type="scientific">Candidatus Acutalibacter pullistercoris</name>
    <dbReference type="NCBI Taxonomy" id="2838418"/>
    <lineage>
        <taxon>Bacteria</taxon>
        <taxon>Bacillati</taxon>
        <taxon>Bacillota</taxon>
        <taxon>Clostridia</taxon>
        <taxon>Eubacteriales</taxon>
        <taxon>Acutalibacteraceae</taxon>
        <taxon>Acutalibacter</taxon>
    </lineage>
</organism>